<dbReference type="Gene3D" id="3.40.50.720">
    <property type="entry name" value="NAD(P)-binding Rossmann-like Domain"/>
    <property type="match status" value="1"/>
</dbReference>
<keyword evidence="2" id="KW-0732">Signal</keyword>
<dbReference type="RefSeq" id="XP_021872004.1">
    <property type="nucleotide sequence ID" value="XM_022015669.1"/>
</dbReference>
<dbReference type="GO" id="GO:0005737">
    <property type="term" value="C:cytoplasm"/>
    <property type="evidence" value="ECO:0007669"/>
    <property type="project" value="TreeGrafter"/>
</dbReference>
<accession>A0A1Y1UKE9</accession>
<dbReference type="PANTHER" id="PTHR43544:SF32">
    <property type="entry name" value="CHAIN DEHYDROGENASE, PUTATIVE (AFU_ORTHOLOGUE AFUA_5G01530)-RELATED"/>
    <property type="match status" value="1"/>
</dbReference>
<feature type="chain" id="PRO_5012056146" evidence="2">
    <location>
        <begin position="20"/>
        <end position="155"/>
    </location>
</feature>
<dbReference type="SUPFAM" id="SSF51735">
    <property type="entry name" value="NAD(P)-binding Rossmann-fold domains"/>
    <property type="match status" value="1"/>
</dbReference>
<sequence length="155" mass="17153">MWNKTWNVNVTSTWLVTQAFMPLLFKSESPRVIFITSGTSSVAETENEGLMVNKSPDAGWPKGKIFQVPAYRSAKTGLNMMYREFYRILGNDKIKVLTVSPGWLATDLGGVGKEKMKQMGAIEPEKGGELVASVVHGDRDGDEGKVVRADDTQPW</sequence>
<keyword evidence="4" id="KW-1185">Reference proteome</keyword>
<dbReference type="OrthoDB" id="1933717at2759"/>
<proteinExistence type="inferred from homology"/>
<dbReference type="EMBL" id="NBSH01000005">
    <property type="protein sequence ID" value="ORX38017.1"/>
    <property type="molecule type" value="Genomic_DNA"/>
</dbReference>
<dbReference type="PANTHER" id="PTHR43544">
    <property type="entry name" value="SHORT-CHAIN DEHYDROGENASE/REDUCTASE"/>
    <property type="match status" value="1"/>
</dbReference>
<evidence type="ECO:0000313" key="3">
    <source>
        <dbReference type="EMBL" id="ORX38017.1"/>
    </source>
</evidence>
<dbReference type="GO" id="GO:0019748">
    <property type="term" value="P:secondary metabolic process"/>
    <property type="evidence" value="ECO:0007669"/>
    <property type="project" value="TreeGrafter"/>
</dbReference>
<protein>
    <submittedName>
        <fullName evidence="3">Uncharacterized protein</fullName>
    </submittedName>
</protein>
<dbReference type="InterPro" id="IPR051468">
    <property type="entry name" value="Fungal_SecMetab_SDRs"/>
</dbReference>
<reference evidence="3 4" key="1">
    <citation type="submission" date="2017-03" db="EMBL/GenBank/DDBJ databases">
        <title>Widespread Adenine N6-methylation of Active Genes in Fungi.</title>
        <authorList>
            <consortium name="DOE Joint Genome Institute"/>
            <person name="Mondo S.J."/>
            <person name="Dannebaum R.O."/>
            <person name="Kuo R.C."/>
            <person name="Louie K.B."/>
            <person name="Bewick A.J."/>
            <person name="Labutti K."/>
            <person name="Haridas S."/>
            <person name="Kuo A."/>
            <person name="Salamov A."/>
            <person name="Ahrendt S.R."/>
            <person name="Lau R."/>
            <person name="Bowen B.P."/>
            <person name="Lipzen A."/>
            <person name="Sullivan W."/>
            <person name="Andreopoulos W.B."/>
            <person name="Clum A."/>
            <person name="Lindquist E."/>
            <person name="Daum C."/>
            <person name="Northen T.R."/>
            <person name="Ramamoorthy G."/>
            <person name="Schmitz R.J."/>
            <person name="Gryganskyi A."/>
            <person name="Culley D."/>
            <person name="Magnuson J."/>
            <person name="James T.Y."/>
            <person name="O'Malley M.A."/>
            <person name="Stajich J.E."/>
            <person name="Spatafora J.W."/>
            <person name="Visel A."/>
            <person name="Grigoriev I.V."/>
        </authorList>
    </citation>
    <scope>NUCLEOTIDE SEQUENCE [LARGE SCALE GENOMIC DNA]</scope>
    <source>
        <strain evidence="3 4">NRRL Y-17943</strain>
    </source>
</reference>
<feature type="signal peptide" evidence="2">
    <location>
        <begin position="1"/>
        <end position="19"/>
    </location>
</feature>
<organism evidence="3 4">
    <name type="scientific">Kockovaella imperatae</name>
    <dbReference type="NCBI Taxonomy" id="4999"/>
    <lineage>
        <taxon>Eukaryota</taxon>
        <taxon>Fungi</taxon>
        <taxon>Dikarya</taxon>
        <taxon>Basidiomycota</taxon>
        <taxon>Agaricomycotina</taxon>
        <taxon>Tremellomycetes</taxon>
        <taxon>Tremellales</taxon>
        <taxon>Cuniculitremaceae</taxon>
        <taxon>Kockovaella</taxon>
    </lineage>
</organism>
<comment type="similarity">
    <text evidence="1">Belongs to the short-chain dehydrogenases/reductases (SDR) family.</text>
</comment>
<dbReference type="InParanoid" id="A0A1Y1UKE9"/>
<evidence type="ECO:0000256" key="2">
    <source>
        <dbReference type="SAM" id="SignalP"/>
    </source>
</evidence>
<dbReference type="InterPro" id="IPR036291">
    <property type="entry name" value="NAD(P)-bd_dom_sf"/>
</dbReference>
<comment type="caution">
    <text evidence="3">The sequence shown here is derived from an EMBL/GenBank/DDBJ whole genome shotgun (WGS) entry which is preliminary data.</text>
</comment>
<dbReference type="Proteomes" id="UP000193218">
    <property type="component" value="Unassembled WGS sequence"/>
</dbReference>
<dbReference type="GeneID" id="33557478"/>
<evidence type="ECO:0000256" key="1">
    <source>
        <dbReference type="ARBA" id="ARBA00006484"/>
    </source>
</evidence>
<dbReference type="AlphaFoldDB" id="A0A1Y1UKE9"/>
<dbReference type="GO" id="GO:0016491">
    <property type="term" value="F:oxidoreductase activity"/>
    <property type="evidence" value="ECO:0007669"/>
    <property type="project" value="TreeGrafter"/>
</dbReference>
<gene>
    <name evidence="3" type="ORF">BD324DRAFT_624222</name>
</gene>
<name>A0A1Y1UKE9_9TREE</name>
<evidence type="ECO:0000313" key="4">
    <source>
        <dbReference type="Proteomes" id="UP000193218"/>
    </source>
</evidence>